<feature type="compositionally biased region" description="Polar residues" evidence="2">
    <location>
        <begin position="280"/>
        <end position="298"/>
    </location>
</feature>
<dbReference type="InterPro" id="IPR022018">
    <property type="entry name" value="GIT1_C"/>
</dbReference>
<accession>A0AAW0QHY9</accession>
<feature type="compositionally biased region" description="Polar residues" evidence="2">
    <location>
        <begin position="696"/>
        <end position="711"/>
    </location>
</feature>
<feature type="compositionally biased region" description="Basic and acidic residues" evidence="2">
    <location>
        <begin position="85"/>
        <end position="94"/>
    </location>
</feature>
<protein>
    <recommendedName>
        <fullName evidence="3">GIT Spa2 homology (SHD) domain-containing protein</fullName>
    </recommendedName>
</protein>
<evidence type="ECO:0000256" key="2">
    <source>
        <dbReference type="SAM" id="MobiDB-lite"/>
    </source>
</evidence>
<keyword evidence="1" id="KW-0677">Repeat</keyword>
<reference evidence="4 5" key="1">
    <citation type="submission" date="2023-01" db="EMBL/GenBank/DDBJ databases">
        <title>Analysis of 21 Apiospora genomes using comparative genomics revels a genus with tremendous synthesis potential of carbohydrate active enzymes and secondary metabolites.</title>
        <authorList>
            <person name="Sorensen T."/>
        </authorList>
    </citation>
    <scope>NUCLEOTIDE SEQUENCE [LARGE SCALE GENOMIC DNA]</scope>
    <source>
        <strain evidence="4 5">CBS 117206</strain>
    </source>
</reference>
<feature type="compositionally biased region" description="Low complexity" evidence="2">
    <location>
        <begin position="762"/>
        <end position="778"/>
    </location>
</feature>
<dbReference type="InterPro" id="IPR039892">
    <property type="entry name" value="Spa2/Sph1"/>
</dbReference>
<dbReference type="GO" id="GO:1902716">
    <property type="term" value="C:cell cortex of growing cell tip"/>
    <property type="evidence" value="ECO:0007669"/>
    <property type="project" value="TreeGrafter"/>
</dbReference>
<dbReference type="InterPro" id="IPR056439">
    <property type="entry name" value="VBS_C3G9"/>
</dbReference>
<feature type="region of interest" description="Disordered" evidence="2">
    <location>
        <begin position="1"/>
        <end position="129"/>
    </location>
</feature>
<organism evidence="4 5">
    <name type="scientific">Apiospora kogelbergensis</name>
    <dbReference type="NCBI Taxonomy" id="1337665"/>
    <lineage>
        <taxon>Eukaryota</taxon>
        <taxon>Fungi</taxon>
        <taxon>Dikarya</taxon>
        <taxon>Ascomycota</taxon>
        <taxon>Pezizomycotina</taxon>
        <taxon>Sordariomycetes</taxon>
        <taxon>Xylariomycetidae</taxon>
        <taxon>Amphisphaeriales</taxon>
        <taxon>Apiosporaceae</taxon>
        <taxon>Apiospora</taxon>
    </lineage>
</organism>
<feature type="compositionally biased region" description="Polar residues" evidence="2">
    <location>
        <begin position="740"/>
        <end position="761"/>
    </location>
</feature>
<feature type="domain" description="GIT Spa2 homology (SHD)" evidence="3">
    <location>
        <begin position="181"/>
        <end position="211"/>
    </location>
</feature>
<keyword evidence="5" id="KW-1185">Reference proteome</keyword>
<proteinExistence type="predicted"/>
<feature type="compositionally biased region" description="Low complexity" evidence="2">
    <location>
        <begin position="24"/>
        <end position="34"/>
    </location>
</feature>
<feature type="region of interest" description="Disordered" evidence="2">
    <location>
        <begin position="684"/>
        <end position="789"/>
    </location>
</feature>
<dbReference type="GO" id="GO:0005826">
    <property type="term" value="C:actomyosin contractile ring"/>
    <property type="evidence" value="ECO:0007669"/>
    <property type="project" value="TreeGrafter"/>
</dbReference>
<evidence type="ECO:0000313" key="4">
    <source>
        <dbReference type="EMBL" id="KAK8101336.1"/>
    </source>
</evidence>
<comment type="caution">
    <text evidence="4">The sequence shown here is derived from an EMBL/GenBank/DDBJ whole genome shotgun (WGS) entry which is preliminary data.</text>
</comment>
<feature type="region of interest" description="Disordered" evidence="2">
    <location>
        <begin position="208"/>
        <end position="354"/>
    </location>
</feature>
<evidence type="ECO:0000259" key="3">
    <source>
        <dbReference type="SMART" id="SM00555"/>
    </source>
</evidence>
<dbReference type="InterPro" id="IPR013724">
    <property type="entry name" value="GIT_SHD"/>
</dbReference>
<dbReference type="Pfam" id="PF08518">
    <property type="entry name" value="GIT_SHD"/>
    <property type="match status" value="2"/>
</dbReference>
<feature type="region of interest" description="Disordered" evidence="2">
    <location>
        <begin position="368"/>
        <end position="395"/>
    </location>
</feature>
<name>A0AAW0QHY9_9PEZI</name>
<feature type="region of interest" description="Disordered" evidence="2">
    <location>
        <begin position="156"/>
        <end position="192"/>
    </location>
</feature>
<dbReference type="EMBL" id="JAQQWP010000009">
    <property type="protein sequence ID" value="KAK8101336.1"/>
    <property type="molecule type" value="Genomic_DNA"/>
</dbReference>
<feature type="domain" description="GIT Spa2 homology (SHD)" evidence="3">
    <location>
        <begin position="126"/>
        <end position="156"/>
    </location>
</feature>
<dbReference type="Proteomes" id="UP001392437">
    <property type="component" value="Unassembled WGS sequence"/>
</dbReference>
<dbReference type="AlphaFoldDB" id="A0AAW0QHY9"/>
<dbReference type="Pfam" id="PF12205">
    <property type="entry name" value="GIT1_C"/>
    <property type="match status" value="1"/>
</dbReference>
<dbReference type="GO" id="GO:0005078">
    <property type="term" value="F:MAP-kinase scaffold activity"/>
    <property type="evidence" value="ECO:0007669"/>
    <property type="project" value="TreeGrafter"/>
</dbReference>
<dbReference type="PANTHER" id="PTHR21601:SF0">
    <property type="entry name" value="PROTEIN SPA2-RELATED"/>
    <property type="match status" value="1"/>
</dbReference>
<feature type="compositionally biased region" description="Acidic residues" evidence="2">
    <location>
        <begin position="300"/>
        <end position="314"/>
    </location>
</feature>
<gene>
    <name evidence="4" type="ORF">PG999_011710</name>
</gene>
<evidence type="ECO:0000313" key="5">
    <source>
        <dbReference type="Proteomes" id="UP001392437"/>
    </source>
</evidence>
<dbReference type="SMART" id="SM00555">
    <property type="entry name" value="GIT"/>
    <property type="match status" value="2"/>
</dbReference>
<sequence>MNTRNAPLSPVSVGGSEWSGITKYNNPDNYDPNNRGLISPPDSGGRNGSMNGFPGPGPGGPRSVGGPSPPPSIARSSTGMYARSESGRSMRDENNEPVLSGHYVALKKFLQQTSKDGRANPPPNRARDKLLRLSPVQFLELSTDVYDELLRRQALSRRAPGPQIPPFLQPEDTFHPKRNQARQKLSTLGPPRFRDLATDVFCELERRFPHFSGPDGGNMGSPRSSSRGPSSRSGTPVSSMNGLPRGMRRPSDASSIRSGAPRINDYGVPPSPGIPPNNYDRPQQKQFQSNTIVPNKSTMVEEDDDGADDVEDNEAFGLEAASNGRESKRSEGPGMGGGMSENDKRMLEESQAQARDLQLRLDGLEDALKKKDDELARVLDDERSRASSDNMEKKQWTDMRADLENQLAEAKDFSASLQEDLTRMEEQHSSEMRRLQQDLEDANQNSRNMAVPSGAADPELRRENEELRMALEEQQQVTEEVRREAQQFLREMKMLSQQHGPAWERQTELEKVVESLEHEVSDWRNRYARTKTQLRNMRASSLGLTIDQDAGKYIREKGFTQENGLVKDVHVTKFQIAIDELLQKARTEVPDKVIDSMKAVVVSVRRITKDIDESAPNDEDVHQQQQRLKSRVSATANNLITASKNFAAAAGISPVSLLDAAASHLVAAIVELLRTVKIRATPAGELEDDDDGTVTPVDSTGFFSNRSTQQDGYAKEAEPQPTQSPLVPPPRFNGLGPRDSMQSSAYSPVSSPRESVNPYNQSSRNGGPNGANANSNRGAPGGYGAPQQDNRADDLKFYVEDQTAVLVQTIQSLVSSVRSDASIAQINDQIDAIADVVGRVMAETQASGVGNDSLDRLASCRQRLLEAGDHGQDMASRGLGPEDNQWRMWTQTLPPIAFEIAREMKELSQSVNRLVMSPSGDDFS</sequence>
<dbReference type="PANTHER" id="PTHR21601">
    <property type="entry name" value="SPA2 PROTEIN"/>
    <property type="match status" value="1"/>
</dbReference>
<feature type="compositionally biased region" description="Low complexity" evidence="2">
    <location>
        <begin position="220"/>
        <end position="239"/>
    </location>
</feature>
<dbReference type="Pfam" id="PF23742">
    <property type="entry name" value="VBS_C3G9"/>
    <property type="match status" value="1"/>
</dbReference>
<evidence type="ECO:0000256" key="1">
    <source>
        <dbReference type="ARBA" id="ARBA00022737"/>
    </source>
</evidence>